<feature type="transmembrane region" description="Helical" evidence="2">
    <location>
        <begin position="220"/>
        <end position="238"/>
    </location>
</feature>
<keyword evidence="2" id="KW-1133">Transmembrane helix</keyword>
<feature type="transmembrane region" description="Helical" evidence="2">
    <location>
        <begin position="298"/>
        <end position="315"/>
    </location>
</feature>
<evidence type="ECO:0000256" key="2">
    <source>
        <dbReference type="SAM" id="Phobius"/>
    </source>
</evidence>
<dbReference type="Proteomes" id="UP000324897">
    <property type="component" value="Unassembled WGS sequence"/>
</dbReference>
<comment type="caution">
    <text evidence="3">The sequence shown here is derived from an EMBL/GenBank/DDBJ whole genome shotgun (WGS) entry which is preliminary data.</text>
</comment>
<evidence type="ECO:0000313" key="4">
    <source>
        <dbReference type="Proteomes" id="UP000324897"/>
    </source>
</evidence>
<name>A0A5J9SLJ4_9POAL</name>
<gene>
    <name evidence="3" type="ORF">EJB05_54755</name>
</gene>
<proteinExistence type="predicted"/>
<dbReference type="AlphaFoldDB" id="A0A5J9SLJ4"/>
<reference evidence="3 4" key="1">
    <citation type="journal article" date="2019" name="Sci. Rep.">
        <title>A high-quality genome of Eragrostis curvula grass provides insights into Poaceae evolution and supports new strategies to enhance forage quality.</title>
        <authorList>
            <person name="Carballo J."/>
            <person name="Santos B.A.C.M."/>
            <person name="Zappacosta D."/>
            <person name="Garbus I."/>
            <person name="Selva J.P."/>
            <person name="Gallo C.A."/>
            <person name="Diaz A."/>
            <person name="Albertini E."/>
            <person name="Caccamo M."/>
            <person name="Echenique V."/>
        </authorList>
    </citation>
    <scope>NUCLEOTIDE SEQUENCE [LARGE SCALE GENOMIC DNA]</scope>
    <source>
        <strain evidence="4">cv. Victoria</strain>
        <tissue evidence="3">Leaf</tissue>
    </source>
</reference>
<feature type="transmembrane region" description="Helical" evidence="2">
    <location>
        <begin position="275"/>
        <end position="292"/>
    </location>
</feature>
<feature type="region of interest" description="Disordered" evidence="1">
    <location>
        <begin position="1"/>
        <end position="48"/>
    </location>
</feature>
<organism evidence="3 4">
    <name type="scientific">Eragrostis curvula</name>
    <name type="common">weeping love grass</name>
    <dbReference type="NCBI Taxonomy" id="38414"/>
    <lineage>
        <taxon>Eukaryota</taxon>
        <taxon>Viridiplantae</taxon>
        <taxon>Streptophyta</taxon>
        <taxon>Embryophyta</taxon>
        <taxon>Tracheophyta</taxon>
        <taxon>Spermatophyta</taxon>
        <taxon>Magnoliopsida</taxon>
        <taxon>Liliopsida</taxon>
        <taxon>Poales</taxon>
        <taxon>Poaceae</taxon>
        <taxon>PACMAD clade</taxon>
        <taxon>Chloridoideae</taxon>
        <taxon>Eragrostideae</taxon>
        <taxon>Eragrostidinae</taxon>
        <taxon>Eragrostis</taxon>
    </lineage>
</organism>
<keyword evidence="2" id="KW-0812">Transmembrane</keyword>
<evidence type="ECO:0000313" key="3">
    <source>
        <dbReference type="EMBL" id="TVT99846.1"/>
    </source>
</evidence>
<feature type="region of interest" description="Disordered" evidence="1">
    <location>
        <begin position="92"/>
        <end position="136"/>
    </location>
</feature>
<evidence type="ECO:0000256" key="1">
    <source>
        <dbReference type="SAM" id="MobiDB-lite"/>
    </source>
</evidence>
<dbReference type="Gramene" id="TVT99846">
    <property type="protein sequence ID" value="TVT99846"/>
    <property type="gene ID" value="EJB05_54755"/>
</dbReference>
<feature type="non-terminal residue" evidence="3">
    <location>
        <position position="1"/>
    </location>
</feature>
<dbReference type="EMBL" id="RWGY01000672">
    <property type="protein sequence ID" value="TVT99846.1"/>
    <property type="molecule type" value="Genomic_DNA"/>
</dbReference>
<feature type="transmembrane region" description="Helical" evidence="2">
    <location>
        <begin position="382"/>
        <end position="403"/>
    </location>
</feature>
<accession>A0A5J9SLJ4</accession>
<dbReference type="OrthoDB" id="696529at2759"/>
<feature type="transmembrane region" description="Helical" evidence="2">
    <location>
        <begin position="250"/>
        <end position="268"/>
    </location>
</feature>
<feature type="compositionally biased region" description="Acidic residues" evidence="1">
    <location>
        <begin position="332"/>
        <end position="345"/>
    </location>
</feature>
<keyword evidence="2" id="KW-0472">Membrane</keyword>
<feature type="transmembrane region" description="Helical" evidence="2">
    <location>
        <begin position="353"/>
        <end position="376"/>
    </location>
</feature>
<keyword evidence="4" id="KW-1185">Reference proteome</keyword>
<protein>
    <submittedName>
        <fullName evidence="3">Uncharacterized protein</fullName>
    </submittedName>
</protein>
<sequence>MAELHPAPLLESHTPPPWKSPSGTPHRGKLRPSWSSARGTSSGGEELAVRHCCRKRVPISFSLIEVPHGNRIMERERERERERWRKKFTSFEDKHKQVKDEQLTSNQAEGAADRTYHNSSQPPAVNKPKQEQATTEQSCTLWIPAVRHNHWSEEEKGPKDEHEEQQSKTMVMNQITVSGLKAWEMFKTWMRNQINRLQVVCGTGIRTDQLEQQQKRWTNYSLKVFMFAVTIFLAYLVSGSTSTSVGDMSFLVAIGAFFIADAALSLTIPPKWGSALVYLSWFLLVLLSYLLLVSFNKHYGFAILPVPFLIFAALLQRKFQPGNRQQQRSNDGDVDMESAHEDTDDEDSQHFDYIFDLSGGIVNCGGLITVVFGHYMVGPANAVGFLFFYTIALGLYLMMVATVRTVALTRHARYLAMMLKVLLVTTLIAALSHGIHGSEKDSDVSSNDHI</sequence>
<feature type="region of interest" description="Disordered" evidence="1">
    <location>
        <begin position="322"/>
        <end position="345"/>
    </location>
</feature>
<feature type="compositionally biased region" description="Basic and acidic residues" evidence="1">
    <location>
        <begin position="92"/>
        <end position="102"/>
    </location>
</feature>
<feature type="transmembrane region" description="Helical" evidence="2">
    <location>
        <begin position="415"/>
        <end position="435"/>
    </location>
</feature>